<dbReference type="Pfam" id="PF02264">
    <property type="entry name" value="LamB"/>
    <property type="match status" value="1"/>
</dbReference>
<evidence type="ECO:0000256" key="5">
    <source>
        <dbReference type="ARBA" id="ARBA00022692"/>
    </source>
</evidence>
<protein>
    <submittedName>
        <fullName evidence="12">Carbohydrate porin</fullName>
    </submittedName>
</protein>
<dbReference type="AlphaFoldDB" id="A0AAE3BDS7"/>
<sequence length="545" mass="61341">MKKPQLTMVAIMVIFSIHTAQAESITLEQKIERLEKLLYQNKIETQENNRQIKKYQQELAKTNTELNNYKKIMAVSDKSISTKENIYVPIQKEEKIVENVNKPITGNSTITIDRTREISIAELSQAVKEENGFSYTGYLRGGWASGNRGAPTSYAIGSLGRLGNENTGWYGLGFAQRVYNSNGKTARAVVKLDGNVSQSKSNAFVDGEGENIMQFVDLYLDTKGFMTFAPEASLWAGRRSLPSYEIQMLDWKAYKADAASGVGIEGLDVGNGNLNLALLRKDVDATDKTTARTSSQTVNVNGIDIRWKNIALADRTTLELQTKYNFANKNDTQKNDANAGLYYDVKKSFISTAILRHKWQDKSFNEITVQYANNSFASTFSELAGDIQFGFGNRYYGEHTGGTAYRLIEQGENYLTPNVIMAHSFVWTQGQDIYNRYTGSNTDFNALKGVIRPAYIWNENNQTGVELGAFTQTNTVGNVKYKQSAYKITPYHAIKVDTSILNSRPEVRFFGSYINIEHNDIDKFSFSDGRRNQFVVGVQAEVWWK</sequence>
<accession>A0AAE3BDS7</accession>
<evidence type="ECO:0000256" key="2">
    <source>
        <dbReference type="ARBA" id="ARBA00007055"/>
    </source>
</evidence>
<dbReference type="Gene3D" id="2.40.170.10">
    <property type="entry name" value="Porin, LamB type"/>
    <property type="match status" value="1"/>
</dbReference>
<feature type="signal peptide" evidence="11">
    <location>
        <begin position="1"/>
        <end position="22"/>
    </location>
</feature>
<name>A0AAE3BDS7_9GAMM</name>
<evidence type="ECO:0000256" key="11">
    <source>
        <dbReference type="SAM" id="SignalP"/>
    </source>
</evidence>
<dbReference type="GO" id="GO:0006811">
    <property type="term" value="P:monoatomic ion transport"/>
    <property type="evidence" value="ECO:0007669"/>
    <property type="project" value="UniProtKB-KW"/>
</dbReference>
<dbReference type="InterPro" id="IPR036998">
    <property type="entry name" value="Porin_LamB_sf"/>
</dbReference>
<organism evidence="12 13">
    <name type="scientific">Pectobacterium brasiliense</name>
    <dbReference type="NCBI Taxonomy" id="180957"/>
    <lineage>
        <taxon>Bacteria</taxon>
        <taxon>Pseudomonadati</taxon>
        <taxon>Pseudomonadota</taxon>
        <taxon>Gammaproteobacteria</taxon>
        <taxon>Enterobacterales</taxon>
        <taxon>Pectobacteriaceae</taxon>
        <taxon>Pectobacterium</taxon>
    </lineage>
</organism>
<keyword evidence="11" id="KW-0732">Signal</keyword>
<evidence type="ECO:0000256" key="9">
    <source>
        <dbReference type="ARBA" id="ARBA00023237"/>
    </source>
</evidence>
<reference evidence="12" key="1">
    <citation type="submission" date="2020-07" db="EMBL/GenBank/DDBJ databases">
        <title>A pangenomic view of the genus Pectobacterium provides insights into genome organization, phylogeny, and virulence.</title>
        <authorList>
            <person name="Jonkheer E."/>
            <person name="Brankovics B."/>
            <person name="Houwers I."/>
            <person name="Van Der Wolf J."/>
            <person name="Bonants P."/>
            <person name="Vreeburg R."/>
            <person name="Bollema R."/>
            <person name="De Haan J."/>
            <person name="Berke L."/>
            <person name="De Ridder D."/>
            <person name="Smit S."/>
            <person name="Van Der Lee T.A.J."/>
        </authorList>
    </citation>
    <scope>NUCLEOTIDE SEQUENCE</scope>
    <source>
        <strain evidence="12">NAK:433</strain>
    </source>
</reference>
<gene>
    <name evidence="12" type="ORF">H4F45_04455</name>
</gene>
<comment type="similarity">
    <text evidence="2">Belongs to the porin LamB (TC 1.B.3) family.</text>
</comment>
<keyword evidence="10" id="KW-0175">Coiled coil</keyword>
<dbReference type="GO" id="GO:0015144">
    <property type="term" value="F:carbohydrate transmembrane transporter activity"/>
    <property type="evidence" value="ECO:0007669"/>
    <property type="project" value="TreeGrafter"/>
</dbReference>
<proteinExistence type="inferred from homology"/>
<keyword evidence="7" id="KW-0626">Porin</keyword>
<evidence type="ECO:0000256" key="6">
    <source>
        <dbReference type="ARBA" id="ARBA00023065"/>
    </source>
</evidence>
<comment type="caution">
    <text evidence="12">The sequence shown here is derived from an EMBL/GenBank/DDBJ whole genome shotgun (WGS) entry which is preliminary data.</text>
</comment>
<keyword evidence="9" id="KW-0998">Cell outer membrane</keyword>
<keyword evidence="4" id="KW-1134">Transmembrane beta strand</keyword>
<dbReference type="SUPFAM" id="SSF56935">
    <property type="entry name" value="Porins"/>
    <property type="match status" value="1"/>
</dbReference>
<dbReference type="CDD" id="cd01346">
    <property type="entry name" value="Maltoporin-like"/>
    <property type="match status" value="1"/>
</dbReference>
<dbReference type="GO" id="GO:0009279">
    <property type="term" value="C:cell outer membrane"/>
    <property type="evidence" value="ECO:0007669"/>
    <property type="project" value="UniProtKB-SubCell"/>
</dbReference>
<evidence type="ECO:0000313" key="12">
    <source>
        <dbReference type="EMBL" id="MBN3050739.1"/>
    </source>
</evidence>
<feature type="coiled-coil region" evidence="10">
    <location>
        <begin position="17"/>
        <end position="72"/>
    </location>
</feature>
<dbReference type="EMBL" id="JACGEP010000009">
    <property type="protein sequence ID" value="MBN3050739.1"/>
    <property type="molecule type" value="Genomic_DNA"/>
</dbReference>
<dbReference type="GO" id="GO:0015288">
    <property type="term" value="F:porin activity"/>
    <property type="evidence" value="ECO:0007669"/>
    <property type="project" value="UniProtKB-KW"/>
</dbReference>
<dbReference type="PANTHER" id="PTHR38762">
    <property type="entry name" value="CRYPTIC OUTER MEMBRANE PORIN BGLH-RELATED"/>
    <property type="match status" value="1"/>
</dbReference>
<dbReference type="InterPro" id="IPR050286">
    <property type="entry name" value="G_neg_Bact_CarbUptk_Porin"/>
</dbReference>
<keyword evidence="8" id="KW-0472">Membrane</keyword>
<dbReference type="GO" id="GO:0015774">
    <property type="term" value="P:polysaccharide transport"/>
    <property type="evidence" value="ECO:0007669"/>
    <property type="project" value="TreeGrafter"/>
</dbReference>
<dbReference type="GO" id="GO:0046930">
    <property type="term" value="C:pore complex"/>
    <property type="evidence" value="ECO:0007669"/>
    <property type="project" value="UniProtKB-KW"/>
</dbReference>
<keyword evidence="5" id="KW-0812">Transmembrane</keyword>
<evidence type="ECO:0000313" key="13">
    <source>
        <dbReference type="Proteomes" id="UP000768524"/>
    </source>
</evidence>
<dbReference type="PANTHER" id="PTHR38762:SF1">
    <property type="entry name" value="CRYPTIC OUTER MEMBRANE PORIN BGLH-RELATED"/>
    <property type="match status" value="1"/>
</dbReference>
<evidence type="ECO:0000256" key="4">
    <source>
        <dbReference type="ARBA" id="ARBA00022452"/>
    </source>
</evidence>
<evidence type="ECO:0000256" key="10">
    <source>
        <dbReference type="SAM" id="Coils"/>
    </source>
</evidence>
<evidence type="ECO:0000256" key="8">
    <source>
        <dbReference type="ARBA" id="ARBA00023136"/>
    </source>
</evidence>
<dbReference type="RefSeq" id="WP_180784253.1">
    <property type="nucleotide sequence ID" value="NZ_JACDSF010000001.1"/>
</dbReference>
<comment type="subcellular location">
    <subcellularLocation>
        <location evidence="1">Cell outer membrane</location>
        <topology evidence="1">Multi-pass membrane protein</topology>
    </subcellularLocation>
</comment>
<evidence type="ECO:0000256" key="7">
    <source>
        <dbReference type="ARBA" id="ARBA00023114"/>
    </source>
</evidence>
<dbReference type="InterPro" id="IPR003192">
    <property type="entry name" value="Porin_LamB"/>
</dbReference>
<feature type="chain" id="PRO_5042283537" evidence="11">
    <location>
        <begin position="23"/>
        <end position="545"/>
    </location>
</feature>
<keyword evidence="3" id="KW-0813">Transport</keyword>
<keyword evidence="6" id="KW-0406">Ion transport</keyword>
<evidence type="ECO:0000256" key="3">
    <source>
        <dbReference type="ARBA" id="ARBA00022448"/>
    </source>
</evidence>
<evidence type="ECO:0000256" key="1">
    <source>
        <dbReference type="ARBA" id="ARBA00004571"/>
    </source>
</evidence>
<dbReference type="Proteomes" id="UP000768524">
    <property type="component" value="Unassembled WGS sequence"/>
</dbReference>